<feature type="binding site" evidence="10">
    <location>
        <position position="71"/>
    </location>
    <ligand>
        <name>Na(+)</name>
        <dbReference type="ChEBI" id="CHEBI:29101"/>
        <note>structural</note>
    </ligand>
</feature>
<evidence type="ECO:0000313" key="11">
    <source>
        <dbReference type="EMBL" id="QNO19033.1"/>
    </source>
</evidence>
<dbReference type="Proteomes" id="UP000516046">
    <property type="component" value="Chromosome"/>
</dbReference>
<keyword evidence="5 10" id="KW-0472">Membrane</keyword>
<keyword evidence="10" id="KW-0915">Sodium</keyword>
<keyword evidence="2 10" id="KW-1003">Cell membrane</keyword>
<keyword evidence="12" id="KW-1185">Reference proteome</keyword>
<dbReference type="GO" id="GO:0140114">
    <property type="term" value="P:cellular detoxification of fluoride"/>
    <property type="evidence" value="ECO:0007669"/>
    <property type="project" value="UniProtKB-UniRule"/>
</dbReference>
<comment type="similarity">
    <text evidence="7 10">Belongs to the fluoride channel Fluc/FEX (TC 1.A.43) family.</text>
</comment>
<dbReference type="HAMAP" id="MF_00454">
    <property type="entry name" value="FluC"/>
    <property type="match status" value="1"/>
</dbReference>
<keyword evidence="10" id="KW-0406">Ion transport</keyword>
<feature type="binding site" evidence="10">
    <location>
        <position position="68"/>
    </location>
    <ligand>
        <name>Na(+)</name>
        <dbReference type="ChEBI" id="CHEBI:29101"/>
        <note>structural</note>
    </ligand>
</feature>
<dbReference type="KEGG" id="caml:H6X83_05275"/>
<feature type="transmembrane region" description="Helical" evidence="10">
    <location>
        <begin position="30"/>
        <end position="48"/>
    </location>
</feature>
<keyword evidence="10" id="KW-0479">Metal-binding</keyword>
<gene>
    <name evidence="10 11" type="primary">crcB</name>
    <name evidence="10" type="synonym">fluC</name>
    <name evidence="11" type="ORF">H6X83_05275</name>
</gene>
<dbReference type="PANTHER" id="PTHR28259">
    <property type="entry name" value="FLUORIDE EXPORT PROTEIN 1-RELATED"/>
    <property type="match status" value="1"/>
</dbReference>
<evidence type="ECO:0000256" key="10">
    <source>
        <dbReference type="HAMAP-Rule" id="MF_00454"/>
    </source>
</evidence>
<keyword evidence="3 10" id="KW-0812">Transmembrane</keyword>
<feature type="transmembrane region" description="Helical" evidence="10">
    <location>
        <begin position="90"/>
        <end position="114"/>
    </location>
</feature>
<comment type="catalytic activity">
    <reaction evidence="8">
        <text>fluoride(in) = fluoride(out)</text>
        <dbReference type="Rhea" id="RHEA:76159"/>
        <dbReference type="ChEBI" id="CHEBI:17051"/>
    </reaction>
    <physiologicalReaction direction="left-to-right" evidence="8">
        <dbReference type="Rhea" id="RHEA:76160"/>
    </physiologicalReaction>
</comment>
<sequence>MQACLLVAAGGAVGAVARYLLGLIPISMDFPIMTMLINFFGSVLIGFVASSPNFSKEAILFLKTGVCGGFTTFSTFSLDTVHLLQGEKAMLGVANAAVSVGVCLIGVMIGEYLGRMLRTA</sequence>
<dbReference type="AlphaFoldDB" id="A0A7G9WK21"/>
<feature type="transmembrane region" description="Helical" evidence="10">
    <location>
        <begin position="60"/>
        <end position="78"/>
    </location>
</feature>
<dbReference type="EMBL" id="CP060696">
    <property type="protein sequence ID" value="QNO19033.1"/>
    <property type="molecule type" value="Genomic_DNA"/>
</dbReference>
<dbReference type="GO" id="GO:0062054">
    <property type="term" value="F:fluoride channel activity"/>
    <property type="evidence" value="ECO:0007669"/>
    <property type="project" value="UniProtKB-UniRule"/>
</dbReference>
<evidence type="ECO:0000256" key="9">
    <source>
        <dbReference type="ARBA" id="ARBA00049940"/>
    </source>
</evidence>
<dbReference type="PANTHER" id="PTHR28259:SF1">
    <property type="entry name" value="FLUORIDE EXPORT PROTEIN 1-RELATED"/>
    <property type="match status" value="1"/>
</dbReference>
<keyword evidence="10" id="KW-0813">Transport</keyword>
<comment type="activity regulation">
    <text evidence="10">Na(+) is not transported, but it plays an essential structural role and its presence is essential for fluoride channel function.</text>
</comment>
<evidence type="ECO:0000313" key="12">
    <source>
        <dbReference type="Proteomes" id="UP000516046"/>
    </source>
</evidence>
<name>A0A7G9WK21_9FIRM</name>
<evidence type="ECO:0000256" key="6">
    <source>
        <dbReference type="ARBA" id="ARBA00023303"/>
    </source>
</evidence>
<evidence type="ECO:0000256" key="5">
    <source>
        <dbReference type="ARBA" id="ARBA00023136"/>
    </source>
</evidence>
<proteinExistence type="inferred from homology"/>
<evidence type="ECO:0000256" key="1">
    <source>
        <dbReference type="ARBA" id="ARBA00004651"/>
    </source>
</evidence>
<keyword evidence="6 10" id="KW-0407">Ion channel</keyword>
<keyword evidence="4 10" id="KW-1133">Transmembrane helix</keyword>
<accession>A0A7G9WK21</accession>
<dbReference type="NCBIfam" id="TIGR00494">
    <property type="entry name" value="crcB"/>
    <property type="match status" value="1"/>
</dbReference>
<evidence type="ECO:0000256" key="3">
    <source>
        <dbReference type="ARBA" id="ARBA00022692"/>
    </source>
</evidence>
<reference evidence="11 12" key="1">
    <citation type="submission" date="2020-08" db="EMBL/GenBank/DDBJ databases">
        <authorList>
            <person name="Ren C."/>
            <person name="Gu Y."/>
            <person name="Xu Y."/>
        </authorList>
    </citation>
    <scope>NUCLEOTIDE SEQUENCE [LARGE SCALE GENOMIC DNA]</scope>
    <source>
        <strain evidence="11 12">LBM18003</strain>
    </source>
</reference>
<evidence type="ECO:0000256" key="7">
    <source>
        <dbReference type="ARBA" id="ARBA00035120"/>
    </source>
</evidence>
<comment type="function">
    <text evidence="9 10">Fluoride-specific ion channel. Important for reducing fluoride concentration in the cell, thus reducing its toxicity.</text>
</comment>
<dbReference type="RefSeq" id="WP_212508102.1">
    <property type="nucleotide sequence ID" value="NZ_CP060696.1"/>
</dbReference>
<evidence type="ECO:0000256" key="2">
    <source>
        <dbReference type="ARBA" id="ARBA00022475"/>
    </source>
</evidence>
<dbReference type="InterPro" id="IPR003691">
    <property type="entry name" value="FluC"/>
</dbReference>
<evidence type="ECO:0000256" key="4">
    <source>
        <dbReference type="ARBA" id="ARBA00022989"/>
    </source>
</evidence>
<dbReference type="Pfam" id="PF02537">
    <property type="entry name" value="CRCB"/>
    <property type="match status" value="1"/>
</dbReference>
<evidence type="ECO:0000256" key="8">
    <source>
        <dbReference type="ARBA" id="ARBA00035585"/>
    </source>
</evidence>
<organism evidence="11 12">
    <name type="scientific">Caproicibacterium amylolyticum</name>
    <dbReference type="NCBI Taxonomy" id="2766537"/>
    <lineage>
        <taxon>Bacteria</taxon>
        <taxon>Bacillati</taxon>
        <taxon>Bacillota</taxon>
        <taxon>Clostridia</taxon>
        <taxon>Eubacteriales</taxon>
        <taxon>Oscillospiraceae</taxon>
        <taxon>Caproicibacterium</taxon>
    </lineage>
</organism>
<dbReference type="GO" id="GO:0005886">
    <property type="term" value="C:plasma membrane"/>
    <property type="evidence" value="ECO:0007669"/>
    <property type="project" value="UniProtKB-SubCell"/>
</dbReference>
<dbReference type="GO" id="GO:0046872">
    <property type="term" value="F:metal ion binding"/>
    <property type="evidence" value="ECO:0007669"/>
    <property type="project" value="UniProtKB-KW"/>
</dbReference>
<comment type="subcellular location">
    <subcellularLocation>
        <location evidence="1 10">Cell membrane</location>
        <topology evidence="1 10">Multi-pass membrane protein</topology>
    </subcellularLocation>
</comment>
<protein>
    <recommendedName>
        <fullName evidence="10">Fluoride-specific ion channel FluC</fullName>
    </recommendedName>
</protein>